<name>A0AAD4QRT8_9AGAM</name>
<evidence type="ECO:0000313" key="3">
    <source>
        <dbReference type="Proteomes" id="UP001203297"/>
    </source>
</evidence>
<protein>
    <recommendedName>
        <fullName evidence="4">Secreted protein</fullName>
    </recommendedName>
</protein>
<evidence type="ECO:0008006" key="4">
    <source>
        <dbReference type="Google" id="ProtNLM"/>
    </source>
</evidence>
<gene>
    <name evidence="2" type="ORF">B0F90DRAFT_81773</name>
</gene>
<accession>A0AAD4QRT8</accession>
<comment type="caution">
    <text evidence="2">The sequence shown here is derived from an EMBL/GenBank/DDBJ whole genome shotgun (WGS) entry which is preliminary data.</text>
</comment>
<keyword evidence="3" id="KW-1185">Reference proteome</keyword>
<organism evidence="2 3">
    <name type="scientific">Multifurca ochricompacta</name>
    <dbReference type="NCBI Taxonomy" id="376703"/>
    <lineage>
        <taxon>Eukaryota</taxon>
        <taxon>Fungi</taxon>
        <taxon>Dikarya</taxon>
        <taxon>Basidiomycota</taxon>
        <taxon>Agaricomycotina</taxon>
        <taxon>Agaricomycetes</taxon>
        <taxon>Russulales</taxon>
        <taxon>Russulaceae</taxon>
        <taxon>Multifurca</taxon>
    </lineage>
</organism>
<dbReference type="Proteomes" id="UP001203297">
    <property type="component" value="Unassembled WGS sequence"/>
</dbReference>
<dbReference type="AlphaFoldDB" id="A0AAD4QRT8"/>
<sequence>MMAQLSPCSRRNMHVLRAVVLSFSASVSLSSWERVTCTTVYPSSENWHKQEIKLWLGSEQHSATCLLTPSKLLLNSEDDEHGSSTH</sequence>
<evidence type="ECO:0000256" key="1">
    <source>
        <dbReference type="SAM" id="SignalP"/>
    </source>
</evidence>
<proteinExistence type="predicted"/>
<evidence type="ECO:0000313" key="2">
    <source>
        <dbReference type="EMBL" id="KAI0307887.1"/>
    </source>
</evidence>
<dbReference type="EMBL" id="WTXG01000001">
    <property type="protein sequence ID" value="KAI0307887.1"/>
    <property type="molecule type" value="Genomic_DNA"/>
</dbReference>
<reference evidence="2" key="1">
    <citation type="journal article" date="2022" name="New Phytol.">
        <title>Evolutionary transition to the ectomycorrhizal habit in the genomes of a hyperdiverse lineage of mushroom-forming fungi.</title>
        <authorList>
            <person name="Looney B."/>
            <person name="Miyauchi S."/>
            <person name="Morin E."/>
            <person name="Drula E."/>
            <person name="Courty P.E."/>
            <person name="Kohler A."/>
            <person name="Kuo A."/>
            <person name="LaButti K."/>
            <person name="Pangilinan J."/>
            <person name="Lipzen A."/>
            <person name="Riley R."/>
            <person name="Andreopoulos W."/>
            <person name="He G."/>
            <person name="Johnson J."/>
            <person name="Nolan M."/>
            <person name="Tritt A."/>
            <person name="Barry K.W."/>
            <person name="Grigoriev I.V."/>
            <person name="Nagy L.G."/>
            <person name="Hibbett D."/>
            <person name="Henrissat B."/>
            <person name="Matheny P.B."/>
            <person name="Labbe J."/>
            <person name="Martin F.M."/>
        </authorList>
    </citation>
    <scope>NUCLEOTIDE SEQUENCE</scope>
    <source>
        <strain evidence="2">BPL690</strain>
    </source>
</reference>
<feature type="signal peptide" evidence="1">
    <location>
        <begin position="1"/>
        <end position="30"/>
    </location>
</feature>
<feature type="chain" id="PRO_5042028138" description="Secreted protein" evidence="1">
    <location>
        <begin position="31"/>
        <end position="86"/>
    </location>
</feature>
<keyword evidence="1" id="KW-0732">Signal</keyword>